<dbReference type="InterPro" id="IPR045006">
    <property type="entry name" value="CHLI-like"/>
</dbReference>
<feature type="domain" description="Magnesium chelatase ChlI-like catalytic" evidence="1">
    <location>
        <begin position="22"/>
        <end position="118"/>
    </location>
</feature>
<dbReference type="GO" id="GO:0005524">
    <property type="term" value="F:ATP binding"/>
    <property type="evidence" value="ECO:0007669"/>
    <property type="project" value="UniProtKB-KW"/>
</dbReference>
<dbReference type="Gene3D" id="3.40.50.300">
    <property type="entry name" value="P-loop containing nucleotide triphosphate hydrolases"/>
    <property type="match status" value="1"/>
</dbReference>
<dbReference type="PANTHER" id="PTHR32039">
    <property type="entry name" value="MAGNESIUM-CHELATASE SUBUNIT CHLI"/>
    <property type="match status" value="1"/>
</dbReference>
<proteinExistence type="predicted"/>
<comment type="caution">
    <text evidence="3">The sequence shown here is derived from an EMBL/GenBank/DDBJ whole genome shotgun (WGS) entry which is preliminary data.</text>
</comment>
<accession>A0A9D2LWN7</accession>
<evidence type="ECO:0000259" key="1">
    <source>
        <dbReference type="Pfam" id="PF01078"/>
    </source>
</evidence>
<evidence type="ECO:0000313" key="4">
    <source>
        <dbReference type="Proteomes" id="UP000823842"/>
    </source>
</evidence>
<keyword evidence="3" id="KW-0067">ATP-binding</keyword>
<gene>
    <name evidence="3" type="ORF">IAA06_16470</name>
</gene>
<keyword evidence="3" id="KW-0547">Nucleotide-binding</keyword>
<dbReference type="InterPro" id="IPR027417">
    <property type="entry name" value="P-loop_NTPase"/>
</dbReference>
<feature type="domain" description="Mg chelatase-related protein C-terminal" evidence="2">
    <location>
        <begin position="129"/>
        <end position="225"/>
    </location>
</feature>
<dbReference type="AlphaFoldDB" id="A0A9D2LWN7"/>
<name>A0A9D2LWN7_9FIRM</name>
<dbReference type="PANTHER" id="PTHR32039:SF7">
    <property type="entry name" value="COMPETENCE PROTEIN COMM"/>
    <property type="match status" value="1"/>
</dbReference>
<evidence type="ECO:0000313" key="3">
    <source>
        <dbReference type="EMBL" id="HJB30369.1"/>
    </source>
</evidence>
<reference evidence="3" key="1">
    <citation type="journal article" date="2021" name="PeerJ">
        <title>Extensive microbial diversity within the chicken gut microbiome revealed by metagenomics and culture.</title>
        <authorList>
            <person name="Gilroy R."/>
            <person name="Ravi A."/>
            <person name="Getino M."/>
            <person name="Pursley I."/>
            <person name="Horton D.L."/>
            <person name="Alikhan N.F."/>
            <person name="Baker D."/>
            <person name="Gharbi K."/>
            <person name="Hall N."/>
            <person name="Watson M."/>
            <person name="Adriaenssens E.M."/>
            <person name="Foster-Nyarko E."/>
            <person name="Jarju S."/>
            <person name="Secka A."/>
            <person name="Antonio M."/>
            <person name="Oren A."/>
            <person name="Chaudhuri R.R."/>
            <person name="La Ragione R."/>
            <person name="Hildebrand F."/>
            <person name="Pallen M.J."/>
        </authorList>
    </citation>
    <scope>NUCLEOTIDE SEQUENCE</scope>
    <source>
        <strain evidence="3">ChiSjej1B19-5720</strain>
    </source>
</reference>
<dbReference type="InterPro" id="IPR025158">
    <property type="entry name" value="Mg_chelat-rel_C"/>
</dbReference>
<dbReference type="Pfam" id="PF13335">
    <property type="entry name" value="Mg_chelatase_C"/>
    <property type="match status" value="1"/>
</dbReference>
<sequence length="233" mass="26637">MPKCTNKTCCRPLNFLFYGSTSLSGVLFLDEMPEFSRRSLEILRQPLEDKVIRIARTTGTYEFPANFMLCAAMNPCPCGFYPDMNQCRCTAGEVAHYLGKISQPLLDRIDLCAEAAPVDFSQISSKKTGESSCDIRKRVETVREIQKLRFSGESIRFNGEMGKNHIDKYCYVSESAQKLLERAFKKIRFSARSYHRILKVARTIADMDGSEKIESRHAGEAISYRAFDKKYWS</sequence>
<organism evidence="3 4">
    <name type="scientific">Candidatus Blautia faecavium</name>
    <dbReference type="NCBI Taxonomy" id="2838487"/>
    <lineage>
        <taxon>Bacteria</taxon>
        <taxon>Bacillati</taxon>
        <taxon>Bacillota</taxon>
        <taxon>Clostridia</taxon>
        <taxon>Lachnospirales</taxon>
        <taxon>Lachnospiraceae</taxon>
        <taxon>Blautia</taxon>
    </lineage>
</organism>
<dbReference type="EMBL" id="DWYZ01000316">
    <property type="protein sequence ID" value="HJB30369.1"/>
    <property type="molecule type" value="Genomic_DNA"/>
</dbReference>
<dbReference type="InterPro" id="IPR000523">
    <property type="entry name" value="Mg_chelatse_chII-like_cat_dom"/>
</dbReference>
<dbReference type="Proteomes" id="UP000823842">
    <property type="component" value="Unassembled WGS sequence"/>
</dbReference>
<reference evidence="3" key="2">
    <citation type="submission" date="2021-04" db="EMBL/GenBank/DDBJ databases">
        <authorList>
            <person name="Gilroy R."/>
        </authorList>
    </citation>
    <scope>NUCLEOTIDE SEQUENCE</scope>
    <source>
        <strain evidence="3">ChiSjej1B19-5720</strain>
    </source>
</reference>
<dbReference type="Pfam" id="PF01078">
    <property type="entry name" value="Mg_chelatase"/>
    <property type="match status" value="1"/>
</dbReference>
<protein>
    <submittedName>
        <fullName evidence="3">ATP-binding protein</fullName>
    </submittedName>
</protein>
<evidence type="ECO:0000259" key="2">
    <source>
        <dbReference type="Pfam" id="PF13335"/>
    </source>
</evidence>
<dbReference type="SUPFAM" id="SSF52540">
    <property type="entry name" value="P-loop containing nucleoside triphosphate hydrolases"/>
    <property type="match status" value="1"/>
</dbReference>